<feature type="region of interest" description="Disordered" evidence="1">
    <location>
        <begin position="35"/>
        <end position="54"/>
    </location>
</feature>
<evidence type="ECO:0000256" key="2">
    <source>
        <dbReference type="SAM" id="SignalP"/>
    </source>
</evidence>
<gene>
    <name evidence="3" type="ORF">LJ656_04180</name>
</gene>
<keyword evidence="2" id="KW-0732">Signal</keyword>
<reference evidence="3 4" key="1">
    <citation type="submission" date="2021-11" db="EMBL/GenBank/DDBJ databases">
        <authorList>
            <person name="Oh E.-T."/>
            <person name="Kim S.-B."/>
        </authorList>
    </citation>
    <scope>NUCLEOTIDE SEQUENCE [LARGE SCALE GENOMIC DNA]</scope>
    <source>
        <strain evidence="3 4">MMS20-SJTR3</strain>
    </source>
</reference>
<evidence type="ECO:0000313" key="3">
    <source>
        <dbReference type="EMBL" id="MCC8391777.1"/>
    </source>
</evidence>
<accession>A0ABS8JPI5</accession>
<evidence type="ECO:0000256" key="1">
    <source>
        <dbReference type="SAM" id="MobiDB-lite"/>
    </source>
</evidence>
<comment type="caution">
    <text evidence="3">The sequence shown here is derived from an EMBL/GenBank/DDBJ whole genome shotgun (WGS) entry which is preliminary data.</text>
</comment>
<organism evidence="3 4">
    <name type="scientific">Paraburkholderia sejongensis</name>
    <dbReference type="NCBI Taxonomy" id="2886946"/>
    <lineage>
        <taxon>Bacteria</taxon>
        <taxon>Pseudomonadati</taxon>
        <taxon>Pseudomonadota</taxon>
        <taxon>Betaproteobacteria</taxon>
        <taxon>Burkholderiales</taxon>
        <taxon>Burkholderiaceae</taxon>
        <taxon>Paraburkholderia</taxon>
    </lineage>
</organism>
<proteinExistence type="predicted"/>
<feature type="signal peptide" evidence="2">
    <location>
        <begin position="1"/>
        <end position="35"/>
    </location>
</feature>
<protein>
    <submittedName>
        <fullName evidence="3">Uncharacterized protein</fullName>
    </submittedName>
</protein>
<dbReference type="Proteomes" id="UP001431019">
    <property type="component" value="Unassembled WGS sequence"/>
</dbReference>
<keyword evidence="4" id="KW-1185">Reference proteome</keyword>
<feature type="chain" id="PRO_5046190389" evidence="2">
    <location>
        <begin position="36"/>
        <end position="54"/>
    </location>
</feature>
<name>A0ABS8JPI5_9BURK</name>
<evidence type="ECO:0000313" key="4">
    <source>
        <dbReference type="Proteomes" id="UP001431019"/>
    </source>
</evidence>
<dbReference type="RefSeq" id="WP_230508021.1">
    <property type="nucleotide sequence ID" value="NZ_JAJITD010000002.1"/>
</dbReference>
<sequence>MTRLLSRPARRALLAALLALPIVADLAFHASAAHAGTHSTTSNPCFGASPRTGV</sequence>
<dbReference type="EMBL" id="JAJITD010000002">
    <property type="protein sequence ID" value="MCC8391777.1"/>
    <property type="molecule type" value="Genomic_DNA"/>
</dbReference>